<comment type="caution">
    <text evidence="2">The sequence shown here is derived from an EMBL/GenBank/DDBJ whole genome shotgun (WGS) entry which is preliminary data.</text>
</comment>
<keyword evidence="3" id="KW-1185">Reference proteome</keyword>
<accession>A0A4U5J9P8</accession>
<dbReference type="RefSeq" id="WP_137275745.1">
    <property type="nucleotide sequence ID" value="NZ_QKNX01000002.1"/>
</dbReference>
<dbReference type="AlphaFoldDB" id="A0A4U5J9P8"/>
<dbReference type="Proteomes" id="UP000308037">
    <property type="component" value="Unassembled WGS sequence"/>
</dbReference>
<protein>
    <submittedName>
        <fullName evidence="2">Uncharacterized protein</fullName>
    </submittedName>
</protein>
<proteinExistence type="predicted"/>
<organism evidence="2 3">
    <name type="scientific">Natronomonas salsuginis</name>
    <dbReference type="NCBI Taxonomy" id="2217661"/>
    <lineage>
        <taxon>Archaea</taxon>
        <taxon>Methanobacteriati</taxon>
        <taxon>Methanobacteriota</taxon>
        <taxon>Stenosarchaea group</taxon>
        <taxon>Halobacteria</taxon>
        <taxon>Halobacteriales</taxon>
        <taxon>Natronomonadaceae</taxon>
        <taxon>Natronomonas</taxon>
    </lineage>
</organism>
<keyword evidence="1" id="KW-0812">Transmembrane</keyword>
<gene>
    <name evidence="2" type="ORF">DM868_04885</name>
</gene>
<evidence type="ECO:0000313" key="2">
    <source>
        <dbReference type="EMBL" id="TKR25842.1"/>
    </source>
</evidence>
<evidence type="ECO:0000256" key="1">
    <source>
        <dbReference type="SAM" id="Phobius"/>
    </source>
</evidence>
<feature type="transmembrane region" description="Helical" evidence="1">
    <location>
        <begin position="39"/>
        <end position="60"/>
    </location>
</feature>
<name>A0A4U5J9P8_9EURY</name>
<dbReference type="EMBL" id="QKNX01000002">
    <property type="protein sequence ID" value="TKR25842.1"/>
    <property type="molecule type" value="Genomic_DNA"/>
</dbReference>
<keyword evidence="1" id="KW-0472">Membrane</keyword>
<keyword evidence="1" id="KW-1133">Transmembrane helix</keyword>
<evidence type="ECO:0000313" key="3">
    <source>
        <dbReference type="Proteomes" id="UP000308037"/>
    </source>
</evidence>
<sequence length="63" mass="6377">MTDIGEAISAALILVVGAGVLAIMAGADTSLVTNLMSSGITLIVYVGVFGIFALILLNIVQQI</sequence>
<reference evidence="2 3" key="1">
    <citation type="submission" date="2019-04" db="EMBL/GenBank/DDBJ databases">
        <title>Natronomonas sp. F20-122 a newhaloarchaeon isolated from a saline saltern of Isla Bacuta, Huelva, Spain.</title>
        <authorList>
            <person name="Duran-Viseras A."/>
            <person name="Sanchez-Porro C."/>
            <person name="Ventosa A."/>
        </authorList>
    </citation>
    <scope>NUCLEOTIDE SEQUENCE [LARGE SCALE GENOMIC DNA]</scope>
    <source>
        <strain evidence="2 3">F20-122</strain>
    </source>
</reference>
<dbReference type="OrthoDB" id="374655at2157"/>
<feature type="transmembrane region" description="Helical" evidence="1">
    <location>
        <begin position="7"/>
        <end position="27"/>
    </location>
</feature>